<comment type="caution">
    <text evidence="3">The sequence shown here is derived from an EMBL/GenBank/DDBJ whole genome shotgun (WGS) entry which is preliminary data.</text>
</comment>
<feature type="chain" id="PRO_5039169478" description="DUF4906 domain-containing protein" evidence="2">
    <location>
        <begin position="20"/>
        <end position="1006"/>
    </location>
</feature>
<evidence type="ECO:0000256" key="2">
    <source>
        <dbReference type="SAM" id="SignalP"/>
    </source>
</evidence>
<dbReference type="AlphaFoldDB" id="A0A9D2E8K4"/>
<feature type="region of interest" description="Disordered" evidence="1">
    <location>
        <begin position="979"/>
        <end position="1006"/>
    </location>
</feature>
<evidence type="ECO:0000256" key="1">
    <source>
        <dbReference type="SAM" id="MobiDB-lite"/>
    </source>
</evidence>
<keyword evidence="2" id="KW-0732">Signal</keyword>
<proteinExistence type="predicted"/>
<feature type="compositionally biased region" description="Basic and acidic residues" evidence="1">
    <location>
        <begin position="986"/>
        <end position="1006"/>
    </location>
</feature>
<organism evidence="3 4">
    <name type="scientific">Candidatus Bacteroides merdigallinarum</name>
    <dbReference type="NCBI Taxonomy" id="2838473"/>
    <lineage>
        <taxon>Bacteria</taxon>
        <taxon>Pseudomonadati</taxon>
        <taxon>Bacteroidota</taxon>
        <taxon>Bacteroidia</taxon>
        <taxon>Bacteroidales</taxon>
        <taxon>Bacteroidaceae</taxon>
        <taxon>Bacteroides</taxon>
    </lineage>
</organism>
<feature type="signal peptide" evidence="2">
    <location>
        <begin position="1"/>
        <end position="19"/>
    </location>
</feature>
<dbReference type="EMBL" id="DXBX01000039">
    <property type="protein sequence ID" value="HIZ32984.1"/>
    <property type="molecule type" value="Genomic_DNA"/>
</dbReference>
<dbReference type="PROSITE" id="PS51257">
    <property type="entry name" value="PROKAR_LIPOPROTEIN"/>
    <property type="match status" value="1"/>
</dbReference>
<evidence type="ECO:0000313" key="3">
    <source>
        <dbReference type="EMBL" id="HIZ32984.1"/>
    </source>
</evidence>
<protein>
    <recommendedName>
        <fullName evidence="5">DUF4906 domain-containing protein</fullName>
    </recommendedName>
</protein>
<evidence type="ECO:0008006" key="5">
    <source>
        <dbReference type="Google" id="ProtNLM"/>
    </source>
</evidence>
<sequence>MNIRLTKYLALAAFSFVLASCTDEDIISPTSQYRDGDLVTLSFNISVPEAEEVAVTRVTNENDIDNLTLLVFSDNSDEGVLKQVYTSYEYDGEFSETGTMTNGVDDTHKKFTATVQASTETKAIYILANAGYLLFERQNENFNLEIGNTTVKDLRDLQTYETLPYFIMSGCKELPIPHAYLLTQDFPLYRTHAKVTVDVAESLKEDFTLEGFYLCNTQKNGSVVAYPLYGETTSTATLPEATNSPNENNWEYDNWLTFDKKMYTTKQAQYPAPTANEGVSTDKKNTKLFLLIKGNYKGDTYYYHADFKAKEGPLDVRPNHHYQVTITKVDRIGYVYSDKGCKGAIAGAENIAVDIKDINPDSHHLASDGVTEIGVESDTLSITGTDENASITFNVTVNLSAETAEAPSLEFTWDQGAAPSWLAQPTAAQDQTTTSPSKVWNYTVTLQTTQANPAGERREARLGISCRGVLCYVTVIQEPDFSAHQFGSVSLTVKEYTRDPNDWSIIITSDLKVSTDYWKFIHNEDSNNPLYGINPDDMHGKVRTEGFHAPMSDYQQFIYTFTVPNGGEYANYTWHIELAEDYQTNSEGKPFLLFWENENSQAGEGKSIKDFIYHTTEQEMTGQTFIFTNNLLDLQNDGNITDDAYRYGEKAFRIILTNKSNNGEKLVFAYDLYHTGVFDYYKNDNEYEVSGRDIQTGWYYYEVILMGSNYWLDRNLGATSASYYTQDVDKGDAYAAGGLYRIAKNENGSPVMLSKDELEDIAPKGFRVPTMTEFQILTQDSRFHHDNLGSYWTNYYDTGKPEQGRVYFPKSGMWYNNQEAGSGSTGYYWTQSQALDASGTERGWWLQDMQFAGSNSSPYRYRIQESGTQNYTGMSVRCVYDSRKIEEINTIKFHVKGYTHVFLYYQEPGSNDRTFLNAWPGDQIAVNEPASLIMYHTFKYESMMDYGYENLRVVFNKVETNPDNEKYLQVIETYPKEYSTEGGLPLKKDKPFFSKGSKDWSDKAQQ</sequence>
<dbReference type="Proteomes" id="UP000824028">
    <property type="component" value="Unassembled WGS sequence"/>
</dbReference>
<name>A0A9D2E8K4_9BACE</name>
<gene>
    <name evidence="3" type="ORF">H9814_05465</name>
</gene>
<evidence type="ECO:0000313" key="4">
    <source>
        <dbReference type="Proteomes" id="UP000824028"/>
    </source>
</evidence>
<accession>A0A9D2E8K4</accession>
<reference evidence="3" key="1">
    <citation type="journal article" date="2021" name="PeerJ">
        <title>Extensive microbial diversity within the chicken gut microbiome revealed by metagenomics and culture.</title>
        <authorList>
            <person name="Gilroy R."/>
            <person name="Ravi A."/>
            <person name="Getino M."/>
            <person name="Pursley I."/>
            <person name="Horton D.L."/>
            <person name="Alikhan N.F."/>
            <person name="Baker D."/>
            <person name="Gharbi K."/>
            <person name="Hall N."/>
            <person name="Watson M."/>
            <person name="Adriaenssens E.M."/>
            <person name="Foster-Nyarko E."/>
            <person name="Jarju S."/>
            <person name="Secka A."/>
            <person name="Antonio M."/>
            <person name="Oren A."/>
            <person name="Chaudhuri R.R."/>
            <person name="La Ragione R."/>
            <person name="Hildebrand F."/>
            <person name="Pallen M.J."/>
        </authorList>
    </citation>
    <scope>NUCLEOTIDE SEQUENCE</scope>
    <source>
        <strain evidence="3">ChiHjej9B8-1298</strain>
    </source>
</reference>
<reference evidence="3" key="2">
    <citation type="submission" date="2021-04" db="EMBL/GenBank/DDBJ databases">
        <authorList>
            <person name="Gilroy R."/>
        </authorList>
    </citation>
    <scope>NUCLEOTIDE SEQUENCE</scope>
    <source>
        <strain evidence="3">ChiHjej9B8-1298</strain>
    </source>
</reference>